<dbReference type="InterPro" id="IPR011249">
    <property type="entry name" value="Metalloenz_LuxS/M16"/>
</dbReference>
<dbReference type="EMBL" id="KV918763">
    <property type="protein sequence ID" value="OSX81301.1"/>
    <property type="molecule type" value="Genomic_DNA"/>
</dbReference>
<name>A0A1X6PKB3_PORUM</name>
<evidence type="ECO:0000256" key="3">
    <source>
        <dbReference type="SAM" id="MobiDB-lite"/>
    </source>
</evidence>
<sequence>MAAVRSGSMLSGLLRRGAQSSQATNHGARRSMSGPPAAPALWSAVHGMFDADVPLTEPFPGVPTPTPRERPPVSPVRVTKLDNGARVASVDTGDRVSSVGLFVRAGSRYESAGANTGVCSLLEHMAFRGTARRSKFLQTRSLEKTGASFGASASREVLIYSAEGMRAAAGSLVGEIAEAALESMVMGATQGTPEWDAARAEIKTQAAAMADHPELSAGDASVELNELLHATAYNSVGLGMTSLPKADKVGNLAPDVVASYVSASHTPERMVLAASNVDHDTLVAHAQKHLGSARAGGGALPESSAHYTGGWARSASAPASGGGHVAIGFESLSWAHEDLVPLCVLRTLLGGGSSFSSGGPGKGMYTRLYTGVLNVHGWVDACAAFNHVYSDTGLFGISASCVDGAYLPHLVDVTTEQVGAMARVPTAEELGRAKAMTAAALVMDLESRAVLCEDIGRQLAIGDTYMTVEEVLKQVEAVTGEQLAALAARVTGGKPTVVVVGDAYETASYEEIASAVHKQISA</sequence>
<dbReference type="InterPro" id="IPR011765">
    <property type="entry name" value="Pept_M16_N"/>
</dbReference>
<reference evidence="6 7" key="1">
    <citation type="submission" date="2017-03" db="EMBL/GenBank/DDBJ databases">
        <title>WGS assembly of Porphyra umbilicalis.</title>
        <authorList>
            <person name="Brawley S.H."/>
            <person name="Blouin N.A."/>
            <person name="Ficko-Blean E."/>
            <person name="Wheeler G.L."/>
            <person name="Lohr M."/>
            <person name="Goodson H.V."/>
            <person name="Jenkins J.W."/>
            <person name="Blaby-Haas C.E."/>
            <person name="Helliwell K.E."/>
            <person name="Chan C."/>
            <person name="Marriage T."/>
            <person name="Bhattacharya D."/>
            <person name="Klein A.S."/>
            <person name="Badis Y."/>
            <person name="Brodie J."/>
            <person name="Cao Y."/>
            <person name="Collen J."/>
            <person name="Dittami S.M."/>
            <person name="Gachon C.M."/>
            <person name="Green B.R."/>
            <person name="Karpowicz S."/>
            <person name="Kim J.W."/>
            <person name="Kudahl U."/>
            <person name="Lin S."/>
            <person name="Michel G."/>
            <person name="Mittag M."/>
            <person name="Olson B.J."/>
            <person name="Pangilinan J."/>
            <person name="Peng Y."/>
            <person name="Qiu H."/>
            <person name="Shu S."/>
            <person name="Singer J.T."/>
            <person name="Smith A.G."/>
            <person name="Sprecher B.N."/>
            <person name="Wagner V."/>
            <person name="Wang W."/>
            <person name="Wang Z.-Y."/>
            <person name="Yan J."/>
            <person name="Yarish C."/>
            <person name="Zoeuner-Riek S."/>
            <person name="Zhuang Y."/>
            <person name="Zou Y."/>
            <person name="Lindquist E.A."/>
            <person name="Grimwood J."/>
            <person name="Barry K."/>
            <person name="Rokhsar D.S."/>
            <person name="Schmutz J."/>
            <person name="Stiller J.W."/>
            <person name="Grossman A.R."/>
            <person name="Prochnik S.E."/>
        </authorList>
    </citation>
    <scope>NUCLEOTIDE SEQUENCE [LARGE SCALE GENOMIC DNA]</scope>
    <source>
        <strain evidence="6">4086291</strain>
    </source>
</reference>
<dbReference type="SUPFAM" id="SSF63411">
    <property type="entry name" value="LuxS/MPP-like metallohydrolase"/>
    <property type="match status" value="2"/>
</dbReference>
<dbReference type="InterPro" id="IPR007863">
    <property type="entry name" value="Peptidase_M16_C"/>
</dbReference>
<dbReference type="Pfam" id="PF00675">
    <property type="entry name" value="Peptidase_M16"/>
    <property type="match status" value="1"/>
</dbReference>
<feature type="region of interest" description="Disordered" evidence="3">
    <location>
        <begin position="1"/>
        <end position="37"/>
    </location>
</feature>
<accession>A0A1X6PKB3</accession>
<dbReference type="PANTHER" id="PTHR11851">
    <property type="entry name" value="METALLOPROTEASE"/>
    <property type="match status" value="1"/>
</dbReference>
<feature type="domain" description="Peptidase M16 N-terminal" evidence="4">
    <location>
        <begin position="86"/>
        <end position="183"/>
    </location>
</feature>
<dbReference type="Proteomes" id="UP000218209">
    <property type="component" value="Unassembled WGS sequence"/>
</dbReference>
<dbReference type="PANTHER" id="PTHR11851:SF49">
    <property type="entry name" value="MITOCHONDRIAL-PROCESSING PEPTIDASE SUBUNIT ALPHA"/>
    <property type="match status" value="1"/>
</dbReference>
<dbReference type="Gene3D" id="3.30.830.10">
    <property type="entry name" value="Metalloenzyme, LuxS/M16 peptidase-like"/>
    <property type="match status" value="2"/>
</dbReference>
<dbReference type="OrthoDB" id="10251424at2759"/>
<comment type="similarity">
    <text evidence="2">Belongs to the peptidase M16 family.</text>
</comment>
<protein>
    <recommendedName>
        <fullName evidence="8">Mitochondrial-processing peptidase subunit alpha</fullName>
    </recommendedName>
</protein>
<evidence type="ECO:0000259" key="4">
    <source>
        <dbReference type="Pfam" id="PF00675"/>
    </source>
</evidence>
<gene>
    <name evidence="6" type="ORF">BU14_0022s0022</name>
</gene>
<dbReference type="GO" id="GO:0046872">
    <property type="term" value="F:metal ion binding"/>
    <property type="evidence" value="ECO:0007669"/>
    <property type="project" value="InterPro"/>
</dbReference>
<dbReference type="GO" id="GO:0005739">
    <property type="term" value="C:mitochondrion"/>
    <property type="evidence" value="ECO:0007669"/>
    <property type="project" value="TreeGrafter"/>
</dbReference>
<evidence type="ECO:0000259" key="5">
    <source>
        <dbReference type="Pfam" id="PF05193"/>
    </source>
</evidence>
<evidence type="ECO:0000256" key="1">
    <source>
        <dbReference type="ARBA" id="ARBA00002123"/>
    </source>
</evidence>
<feature type="domain" description="Peptidase M16 C-terminal" evidence="5">
    <location>
        <begin position="254"/>
        <end position="435"/>
    </location>
</feature>
<dbReference type="AlphaFoldDB" id="A0A1X6PKB3"/>
<keyword evidence="7" id="KW-1185">Reference proteome</keyword>
<dbReference type="Pfam" id="PF05193">
    <property type="entry name" value="Peptidase_M16_C"/>
    <property type="match status" value="1"/>
</dbReference>
<organism evidence="6 7">
    <name type="scientific">Porphyra umbilicalis</name>
    <name type="common">Purple laver</name>
    <name type="synonym">Red alga</name>
    <dbReference type="NCBI Taxonomy" id="2786"/>
    <lineage>
        <taxon>Eukaryota</taxon>
        <taxon>Rhodophyta</taxon>
        <taxon>Bangiophyceae</taxon>
        <taxon>Bangiales</taxon>
        <taxon>Bangiaceae</taxon>
        <taxon>Porphyra</taxon>
    </lineage>
</organism>
<proteinExistence type="inferred from homology"/>
<evidence type="ECO:0000256" key="2">
    <source>
        <dbReference type="ARBA" id="ARBA00007261"/>
    </source>
</evidence>
<comment type="function">
    <text evidence="1">Substrate recognition and binding subunit of the essential mitochondrial processing protease (MPP), which cleaves the mitochondrial sequence off newly imported precursors proteins.</text>
</comment>
<evidence type="ECO:0000313" key="7">
    <source>
        <dbReference type="Proteomes" id="UP000218209"/>
    </source>
</evidence>
<dbReference type="InterPro" id="IPR050361">
    <property type="entry name" value="MPP/UQCRC_Complex"/>
</dbReference>
<evidence type="ECO:0008006" key="8">
    <source>
        <dbReference type="Google" id="ProtNLM"/>
    </source>
</evidence>
<evidence type="ECO:0000313" key="6">
    <source>
        <dbReference type="EMBL" id="OSX81301.1"/>
    </source>
</evidence>